<proteinExistence type="predicted"/>
<keyword evidence="1" id="KW-1133">Transmembrane helix</keyword>
<reference evidence="3 4" key="1">
    <citation type="submission" date="2020-08" db="EMBL/GenBank/DDBJ databases">
        <title>Genomic Encyclopedia of Type Strains, Phase IV (KMG-IV): sequencing the most valuable type-strain genomes for metagenomic binning, comparative biology and taxonomic classification.</title>
        <authorList>
            <person name="Goeker M."/>
        </authorList>
    </citation>
    <scope>NUCLEOTIDE SEQUENCE [LARGE SCALE GENOMIC DNA]</scope>
    <source>
        <strain evidence="3 4">DSM 17455</strain>
    </source>
</reference>
<feature type="domain" description="DUF3857" evidence="2">
    <location>
        <begin position="92"/>
        <end position="258"/>
    </location>
</feature>
<gene>
    <name evidence="3" type="ORF">HNQ97_002757</name>
</gene>
<feature type="transmembrane region" description="Helical" evidence="1">
    <location>
        <begin position="814"/>
        <end position="837"/>
    </location>
</feature>
<dbReference type="InterPro" id="IPR038765">
    <property type="entry name" value="Papain-like_cys_pep_sf"/>
</dbReference>
<dbReference type="Proteomes" id="UP000587524">
    <property type="component" value="Unassembled WGS sequence"/>
</dbReference>
<dbReference type="SUPFAM" id="SSF54001">
    <property type="entry name" value="Cysteine proteinases"/>
    <property type="match status" value="1"/>
</dbReference>
<comment type="caution">
    <text evidence="3">The sequence shown here is derived from an EMBL/GenBank/DDBJ whole genome shotgun (WGS) entry which is preliminary data.</text>
</comment>
<accession>A0ABR6C721</accession>
<dbReference type="Gene3D" id="2.60.40.3140">
    <property type="match status" value="1"/>
</dbReference>
<dbReference type="Pfam" id="PF12969">
    <property type="entry name" value="DUF3857"/>
    <property type="match status" value="1"/>
</dbReference>
<protein>
    <submittedName>
        <fullName evidence="3">Transglutaminase-like putative cysteine protease</fullName>
    </submittedName>
</protein>
<evidence type="ECO:0000313" key="3">
    <source>
        <dbReference type="EMBL" id="MBA9020754.1"/>
    </source>
</evidence>
<organism evidence="3 4">
    <name type="scientific">Aminobacter ciceronei</name>
    <dbReference type="NCBI Taxonomy" id="150723"/>
    <lineage>
        <taxon>Bacteria</taxon>
        <taxon>Pseudomonadati</taxon>
        <taxon>Pseudomonadota</taxon>
        <taxon>Alphaproteobacteria</taxon>
        <taxon>Hyphomicrobiales</taxon>
        <taxon>Phyllobacteriaceae</taxon>
        <taxon>Aminobacter</taxon>
    </lineage>
</organism>
<dbReference type="EMBL" id="JACJHZ010000011">
    <property type="protein sequence ID" value="MBA9020754.1"/>
    <property type="molecule type" value="Genomic_DNA"/>
</dbReference>
<sequence>MIPPTTSLLLFGGVLVVGCSISARDWLLASLVLFLMVLHPRLANAGSDVGKGPAESWVTEVDIPTADPTRADQIRNGISSLLSDWQVMYRPGGYVEYEREVYKVVDRPGLEQAATINLNFDPARHSIKLNHLRVIRDGVVQDRLAEATFDIYRQERDSVRGVFDGWLTARLDVRDVRVGDTIDYATTSDRKQLVGEDLFYYRFATEWEMPIGMMRREIIWPTSRPLTLKEERTTVKPKISNVAGHTRYLWEIVNPEPVKVEDNLPASFAPWGYVQISSTTSWRDVADAVAASYQPVNTFPPAFAAKLDEIAAHQSDPRERMVEALRIVQDEVRYISLSMGAGSYLPRDPATVIASGFGDCKDKALLLASALTYLGVKAEVALADLDGGYGLASFLPALRAFDHAIVRAEIGSRVFWLDGTDYLQGGRGGRLVEPDYGYVLPLSSSRGELEKMQAAEAHEPTTAVAEEISFPVQAGDPLTLRTVSTYRGADADAMRRKLAGQSLQEFADSYLKYYDQQYPGIRSVAALKPVDDRDRNVITLSEAYELSPEALAANDLAKKFPLRADLDDGSFPKPAMIGRVGPIWIGNPMFRRHSVVVKNLKARFAGPEAPNVMTPYMTMRIEWSNTPTEFTLNWDLKKLASEVPASVVGDYVAAVGKITDNTRWFYDFTHEEPDEEEGMSGLQAITFVAWLLAVLATCVVEQRTFKPRPGQLYWPISPQKFVVMTVMTGGLYGMLWGWRVFRQQNLAYGARYWSFLRGVFLSFFAVQIFLRVNRDLGARQVATGLGVVAGLLLLGSEVYTFAIEPPEAFWANGLRIFGGLAISALAPLPLVVAINRINERNPEYLARNALLSGWDKVWMVFGVFFTVALTHYDLTSG</sequence>
<evidence type="ECO:0000259" key="2">
    <source>
        <dbReference type="Pfam" id="PF12969"/>
    </source>
</evidence>
<name>A0ABR6C721_9HYPH</name>
<feature type="transmembrane region" description="Helical" evidence="1">
    <location>
        <begin position="721"/>
        <end position="738"/>
    </location>
</feature>
<keyword evidence="4" id="KW-1185">Reference proteome</keyword>
<keyword evidence="1" id="KW-0472">Membrane</keyword>
<keyword evidence="1" id="KW-0812">Transmembrane</keyword>
<feature type="transmembrane region" description="Helical" evidence="1">
    <location>
        <begin position="681"/>
        <end position="700"/>
    </location>
</feature>
<dbReference type="RefSeq" id="WP_246340717.1">
    <property type="nucleotide sequence ID" value="NZ_JACJHY010000012.1"/>
</dbReference>
<dbReference type="InterPro" id="IPR024618">
    <property type="entry name" value="DUF3857"/>
</dbReference>
<dbReference type="Gene3D" id="3.10.620.30">
    <property type="match status" value="1"/>
</dbReference>
<feature type="transmembrane region" description="Helical" evidence="1">
    <location>
        <begin position="782"/>
        <end position="802"/>
    </location>
</feature>
<evidence type="ECO:0000256" key="1">
    <source>
        <dbReference type="SAM" id="Phobius"/>
    </source>
</evidence>
<feature type="transmembrane region" description="Helical" evidence="1">
    <location>
        <begin position="750"/>
        <end position="770"/>
    </location>
</feature>
<feature type="transmembrane region" description="Helical" evidence="1">
    <location>
        <begin position="857"/>
        <end position="874"/>
    </location>
</feature>
<evidence type="ECO:0000313" key="4">
    <source>
        <dbReference type="Proteomes" id="UP000587524"/>
    </source>
</evidence>